<dbReference type="Proteomes" id="UP000255505">
    <property type="component" value="Plasmid II"/>
</dbReference>
<dbReference type="RefSeq" id="WP_147299664.1">
    <property type="nucleotide sequence ID" value="NZ_JAYMSA010000004.1"/>
</dbReference>
<geneLocation type="plasmid" evidence="1">
    <name>II</name>
</geneLocation>
<dbReference type="EMBL" id="LT991977">
    <property type="protein sequence ID" value="SPK74403.1"/>
    <property type="molecule type" value="Genomic_DNA"/>
</dbReference>
<sequence>MTHRTKNVYTVGIQGQLGFTMQSPEQRYLSQPVGQQLLRHFAARDAVRHASPLVPLRLRDIGRFLLALGGRAPRRSHC</sequence>
<dbReference type="AlphaFoldDB" id="A0A375II07"/>
<evidence type="ECO:0000313" key="1">
    <source>
        <dbReference type="EMBL" id="SPK74403.1"/>
    </source>
</evidence>
<name>A0A375II07_9BURK</name>
<organism evidence="1 2">
    <name type="scientific">Cupriavidus taiwanensis</name>
    <dbReference type="NCBI Taxonomy" id="164546"/>
    <lineage>
        <taxon>Bacteria</taxon>
        <taxon>Pseudomonadati</taxon>
        <taxon>Pseudomonadota</taxon>
        <taxon>Betaproteobacteria</taxon>
        <taxon>Burkholderiales</taxon>
        <taxon>Burkholderiaceae</taxon>
        <taxon>Cupriavidus</taxon>
    </lineage>
</organism>
<proteinExistence type="predicted"/>
<reference evidence="1 2" key="1">
    <citation type="submission" date="2018-01" db="EMBL/GenBank/DDBJ databases">
        <authorList>
            <person name="Gaut B.S."/>
            <person name="Morton B.R."/>
            <person name="Clegg M.T."/>
            <person name="Duvall M.R."/>
        </authorList>
    </citation>
    <scope>NUCLEOTIDE SEQUENCE [LARGE SCALE GENOMIC DNA]</scope>
    <source>
        <strain evidence="1">Cupriavidus taiwanensis LMG 19425</strain>
        <plasmid evidence="2">Plasmid ii</plasmid>
    </source>
</reference>
<keyword evidence="1" id="KW-0614">Plasmid</keyword>
<evidence type="ECO:0000313" key="2">
    <source>
        <dbReference type="Proteomes" id="UP000255505"/>
    </source>
</evidence>
<gene>
    <name evidence="1" type="ORF">CT19425_MP20113</name>
</gene>
<protein>
    <submittedName>
        <fullName evidence="1">Uncharacterized protein</fullName>
    </submittedName>
</protein>
<accession>A0A375II07</accession>